<dbReference type="SUPFAM" id="SSF101898">
    <property type="entry name" value="NHL repeat"/>
    <property type="match status" value="1"/>
</dbReference>
<dbReference type="Pfam" id="PF07495">
    <property type="entry name" value="Y_Y_Y"/>
    <property type="match status" value="1"/>
</dbReference>
<gene>
    <name evidence="6" type="ORF">SAMN03080601_00519</name>
</gene>
<evidence type="ECO:0000313" key="7">
    <source>
        <dbReference type="Proteomes" id="UP000191055"/>
    </source>
</evidence>
<dbReference type="Gene3D" id="1.10.287.950">
    <property type="entry name" value="Methyl-accepting chemotaxis protein"/>
    <property type="match status" value="1"/>
</dbReference>
<dbReference type="GO" id="GO:0000155">
    <property type="term" value="F:phosphorelay sensor kinase activity"/>
    <property type="evidence" value="ECO:0007669"/>
    <property type="project" value="TreeGrafter"/>
</dbReference>
<evidence type="ECO:0000259" key="5">
    <source>
        <dbReference type="PROSITE" id="PS50111"/>
    </source>
</evidence>
<dbReference type="PANTHER" id="PTHR43547">
    <property type="entry name" value="TWO-COMPONENT HISTIDINE KINASE"/>
    <property type="match status" value="1"/>
</dbReference>
<dbReference type="Pfam" id="PF07494">
    <property type="entry name" value="Reg_prop"/>
    <property type="match status" value="4"/>
</dbReference>
<keyword evidence="3" id="KW-0175">Coiled coil</keyword>
<keyword evidence="4" id="KW-0812">Transmembrane</keyword>
<sequence length="1097" mass="123289">MKTHKFLLYLALTISLVIVNLSHTYSQISSVAFDKVTIRDGLSQSTVNYIIQDRHGFMWFATYGGLNKYDGYSFTVYQNEVDDNTSLGNNNNELLFEDKDGFIWIVHNGNEGLDRFDPKTESFLRIRHNPDDPNSISSNTVHHVMQDKEGNIWVCADNTLNLVVQDSKDREAKVSFQRFTNPPEYNFTRAYEDSKGNFLLMGSSLFYFDRESKNVTRAFGLPANRVISYAEDKNGDLLVGTFAQGVFKLEWDERSSSYQLGDNSRINPAPSNRSTVAIDEFGIIWIGTETRGLFRYNPETDELNRFLPDRLNPNAISDANVFSMHLDRTGVLWVGSYSQGLNKVDLYRKDFAHFSSIPGNTNSMSGNTISGISSINANELWVGTRDGEGLNRFVFNGNNEPKVYHYLNNPNDPNNILGISCLSLLQRRNGEVWIGSQGYVTKLIPESPGSARSPHVTRYPMQVWTFNLFEDSKGTLWGGTWDGGLWRFDEAAQEFTFYTNDPNDPTSLCDNIIWSIGEDKHGNLWVGGHSNGLSILPSSERDKQRPQFVNFRHNQDDNNSLSNNTINAIYCDPTGTMWLATGRGLNKIVDENNLLENININSMLNFDHYLMEDGLPANGILGVVEDKTGNFWMSTTNGISRLDVSDNTFINYFESDGLQSNEFRENAYFINSEGRIFFGGPNGFNAFYPENIMTNPFLPEVVLTDIQISNRSVSPGQEINGDVVISKPIHMTSSISLSHRNNMIVLHFAGLHYANPSSNQYAYYLENLDEDWVYTMNRSATYTNLNPGTYTFRVMATNNDGVWNEEGTSLTIVIRPPWWATIWFRLFVIAVIVGLVYWFISYKTKRLKENQRTLELKVKEATDKVSAQNSKLQEAQTKLTSIMGDVKSELGKASEELLEASNRQASTAEEISASMEEITSEMAENANNMLQMLEKVKQVEGESEESVKIVSNTLNSINNISESIGFVSDFARMTNLLSLNAAIEAARAGEHGRSFAVVASQVKKLADQSSEVAMNIRKLSEHGQMLSQEANDKIIQLNKVVTGIVITISEINQSIQVQSTEANNVNSSILQMSMYISNTSELASKLDAAINSLTIEE</sequence>
<dbReference type="InterPro" id="IPR011110">
    <property type="entry name" value="Reg_prop"/>
</dbReference>
<dbReference type="KEGG" id="asx:CDL62_11325"/>
<dbReference type="AlphaFoldDB" id="A0A1T5BHF6"/>
<organism evidence="6 7">
    <name type="scientific">Alkalitalea saponilacus</name>
    <dbReference type="NCBI Taxonomy" id="889453"/>
    <lineage>
        <taxon>Bacteria</taxon>
        <taxon>Pseudomonadati</taxon>
        <taxon>Bacteroidota</taxon>
        <taxon>Bacteroidia</taxon>
        <taxon>Marinilabiliales</taxon>
        <taxon>Marinilabiliaceae</taxon>
        <taxon>Alkalitalea</taxon>
    </lineage>
</organism>
<evidence type="ECO:0000256" key="1">
    <source>
        <dbReference type="ARBA" id="ARBA00022553"/>
    </source>
</evidence>
<dbReference type="GO" id="GO:0016020">
    <property type="term" value="C:membrane"/>
    <property type="evidence" value="ECO:0007669"/>
    <property type="project" value="InterPro"/>
</dbReference>
<evidence type="ECO:0000256" key="4">
    <source>
        <dbReference type="SAM" id="Phobius"/>
    </source>
</evidence>
<dbReference type="PROSITE" id="PS50111">
    <property type="entry name" value="CHEMOTAXIS_TRANSDUC_2"/>
    <property type="match status" value="1"/>
</dbReference>
<feature type="coiled-coil region" evidence="3">
    <location>
        <begin position="844"/>
        <end position="878"/>
    </location>
</feature>
<dbReference type="InterPro" id="IPR011123">
    <property type="entry name" value="Y_Y_Y"/>
</dbReference>
<dbReference type="GO" id="GO:0006935">
    <property type="term" value="P:chemotaxis"/>
    <property type="evidence" value="ECO:0007669"/>
    <property type="project" value="InterPro"/>
</dbReference>
<dbReference type="Pfam" id="PF00015">
    <property type="entry name" value="MCPsignal"/>
    <property type="match status" value="1"/>
</dbReference>
<dbReference type="Gene3D" id="2.130.10.10">
    <property type="entry name" value="YVTN repeat-like/Quinoprotein amine dehydrogenase"/>
    <property type="match status" value="3"/>
</dbReference>
<dbReference type="GO" id="GO:0004888">
    <property type="term" value="F:transmembrane signaling receptor activity"/>
    <property type="evidence" value="ECO:0007669"/>
    <property type="project" value="InterPro"/>
</dbReference>
<feature type="transmembrane region" description="Helical" evidence="4">
    <location>
        <begin position="818"/>
        <end position="840"/>
    </location>
</feature>
<name>A0A1T5BHF6_9BACT</name>
<evidence type="ECO:0000256" key="3">
    <source>
        <dbReference type="SAM" id="Coils"/>
    </source>
</evidence>
<dbReference type="FunFam" id="2.60.40.10:FF:000791">
    <property type="entry name" value="Two-component system sensor histidine kinase/response regulator"/>
    <property type="match status" value="1"/>
</dbReference>
<keyword evidence="4" id="KW-1133">Transmembrane helix</keyword>
<keyword evidence="2" id="KW-0807">Transducer</keyword>
<keyword evidence="1" id="KW-0597">Phosphoprotein</keyword>
<dbReference type="EMBL" id="FUYV01000002">
    <property type="protein sequence ID" value="SKB46678.1"/>
    <property type="molecule type" value="Genomic_DNA"/>
</dbReference>
<dbReference type="InterPro" id="IPR013783">
    <property type="entry name" value="Ig-like_fold"/>
</dbReference>
<dbReference type="Gene3D" id="2.60.40.10">
    <property type="entry name" value="Immunoglobulins"/>
    <property type="match status" value="1"/>
</dbReference>
<dbReference type="RefSeq" id="WP_079556313.1">
    <property type="nucleotide sequence ID" value="NZ_CP021904.1"/>
</dbReference>
<dbReference type="STRING" id="889453.SAMN03080601_00519"/>
<reference evidence="6 7" key="1">
    <citation type="submission" date="2017-02" db="EMBL/GenBank/DDBJ databases">
        <authorList>
            <person name="Peterson S.W."/>
        </authorList>
    </citation>
    <scope>NUCLEOTIDE SEQUENCE [LARGE SCALE GENOMIC DNA]</scope>
    <source>
        <strain evidence="6 7">DSM 24412</strain>
    </source>
</reference>
<dbReference type="InterPro" id="IPR004090">
    <property type="entry name" value="Chemotax_Me-accpt_rcpt"/>
</dbReference>
<feature type="domain" description="Methyl-accepting transducer" evidence="5">
    <location>
        <begin position="879"/>
        <end position="1094"/>
    </location>
</feature>
<proteinExistence type="predicted"/>
<evidence type="ECO:0000313" key="6">
    <source>
        <dbReference type="EMBL" id="SKB46678.1"/>
    </source>
</evidence>
<dbReference type="InterPro" id="IPR015943">
    <property type="entry name" value="WD40/YVTN_repeat-like_dom_sf"/>
</dbReference>
<keyword evidence="4" id="KW-0472">Membrane</keyword>
<evidence type="ECO:0000256" key="2">
    <source>
        <dbReference type="PROSITE-ProRule" id="PRU00284"/>
    </source>
</evidence>
<dbReference type="SMART" id="SM00283">
    <property type="entry name" value="MA"/>
    <property type="match status" value="1"/>
</dbReference>
<dbReference type="PANTHER" id="PTHR43547:SF2">
    <property type="entry name" value="HYBRID SIGNAL TRANSDUCTION HISTIDINE KINASE C"/>
    <property type="match status" value="1"/>
</dbReference>
<dbReference type="SUPFAM" id="SSF63829">
    <property type="entry name" value="Calcium-dependent phosphotriesterase"/>
    <property type="match status" value="2"/>
</dbReference>
<dbReference type="Proteomes" id="UP000191055">
    <property type="component" value="Unassembled WGS sequence"/>
</dbReference>
<accession>A0A1T5BHF6</accession>
<dbReference type="SUPFAM" id="SSF58104">
    <property type="entry name" value="Methyl-accepting chemotaxis protein (MCP) signaling domain"/>
    <property type="match status" value="1"/>
</dbReference>
<dbReference type="PRINTS" id="PR00260">
    <property type="entry name" value="CHEMTRNSDUCR"/>
</dbReference>
<protein>
    <submittedName>
        <fullName evidence="6">Two component regulator propeller</fullName>
    </submittedName>
</protein>
<keyword evidence="7" id="KW-1185">Reference proteome</keyword>
<dbReference type="InterPro" id="IPR004089">
    <property type="entry name" value="MCPsignal_dom"/>
</dbReference>
<dbReference type="CDD" id="cd00146">
    <property type="entry name" value="PKD"/>
    <property type="match status" value="1"/>
</dbReference>